<name>A0ABR1QND2_9PEZI</name>
<evidence type="ECO:0008006" key="5">
    <source>
        <dbReference type="Google" id="ProtNLM"/>
    </source>
</evidence>
<accession>A0ABR1QND2</accession>
<evidence type="ECO:0000256" key="2">
    <source>
        <dbReference type="SAM" id="SignalP"/>
    </source>
</evidence>
<dbReference type="RefSeq" id="XP_066703429.1">
    <property type="nucleotide sequence ID" value="XM_066840802.1"/>
</dbReference>
<gene>
    <name evidence="3" type="ORF">PG986_004580</name>
</gene>
<sequence length="262" mass="27852">MPSSRTMHGLGALAMNLIALTSASPAPAGLTTSAVETGQGTWYGESCGEEGCWQNGPCAFVDYVLPAGIDGSTCVSETIWDNAYHCGGCVSITYQGKKKIAMITNKTGGNAQHLDMSPDMFSQLADKSLGEIGIQWEHVPCPITSPLQVRMHGGASQYWFAATVENAVYRTAKMEVSADQGATWKPTTRDVNNFFKLEGNGGVGAATAWVRVTSETGSSVVLKDVQMKSDTTTKAGGELCLRSIGGKGEKGNGRRRRMRTDL</sequence>
<dbReference type="GeneID" id="92073864"/>
<dbReference type="PANTHER" id="PTHR31836">
    <property type="match status" value="1"/>
</dbReference>
<organism evidence="3 4">
    <name type="scientific">Apiospora aurea</name>
    <dbReference type="NCBI Taxonomy" id="335848"/>
    <lineage>
        <taxon>Eukaryota</taxon>
        <taxon>Fungi</taxon>
        <taxon>Dikarya</taxon>
        <taxon>Ascomycota</taxon>
        <taxon>Pezizomycotina</taxon>
        <taxon>Sordariomycetes</taxon>
        <taxon>Xylariomycetidae</taxon>
        <taxon>Amphisphaeriales</taxon>
        <taxon>Apiosporaceae</taxon>
        <taxon>Apiospora</taxon>
    </lineage>
</organism>
<proteinExistence type="predicted"/>
<evidence type="ECO:0000313" key="3">
    <source>
        <dbReference type="EMBL" id="KAK7959726.1"/>
    </source>
</evidence>
<dbReference type="Proteomes" id="UP001391051">
    <property type="component" value="Unassembled WGS sequence"/>
</dbReference>
<dbReference type="Gene3D" id="2.40.40.10">
    <property type="entry name" value="RlpA-like domain"/>
    <property type="match status" value="1"/>
</dbReference>
<keyword evidence="4" id="KW-1185">Reference proteome</keyword>
<protein>
    <recommendedName>
        <fullName evidence="5">Expansin-like EG45 domain-containing protein</fullName>
    </recommendedName>
</protein>
<feature type="chain" id="PRO_5046971379" description="Expansin-like EG45 domain-containing protein" evidence="2">
    <location>
        <begin position="24"/>
        <end position="262"/>
    </location>
</feature>
<evidence type="ECO:0000256" key="1">
    <source>
        <dbReference type="ARBA" id="ARBA00022729"/>
    </source>
</evidence>
<comment type="caution">
    <text evidence="3">The sequence shown here is derived from an EMBL/GenBank/DDBJ whole genome shotgun (WGS) entry which is preliminary data.</text>
</comment>
<dbReference type="PANTHER" id="PTHR31836:SF21">
    <property type="entry name" value="EXPANSIN-LIKE PROTEIN 7"/>
    <property type="match status" value="1"/>
</dbReference>
<dbReference type="InterPro" id="IPR036908">
    <property type="entry name" value="RlpA-like_sf"/>
</dbReference>
<dbReference type="Gene3D" id="2.60.40.760">
    <property type="entry name" value="Expansin, cellulose-binding-like domain"/>
    <property type="match status" value="1"/>
</dbReference>
<dbReference type="InterPro" id="IPR051477">
    <property type="entry name" value="Expansin_CellWall"/>
</dbReference>
<dbReference type="CDD" id="cd22271">
    <property type="entry name" value="DPBB_EXP_N-like"/>
    <property type="match status" value="1"/>
</dbReference>
<feature type="signal peptide" evidence="2">
    <location>
        <begin position="1"/>
        <end position="23"/>
    </location>
</feature>
<keyword evidence="1 2" id="KW-0732">Signal</keyword>
<reference evidence="3 4" key="1">
    <citation type="submission" date="2023-01" db="EMBL/GenBank/DDBJ databases">
        <title>Analysis of 21 Apiospora genomes using comparative genomics revels a genus with tremendous synthesis potential of carbohydrate active enzymes and secondary metabolites.</title>
        <authorList>
            <person name="Sorensen T."/>
        </authorList>
    </citation>
    <scope>NUCLEOTIDE SEQUENCE [LARGE SCALE GENOMIC DNA]</scope>
    <source>
        <strain evidence="3 4">CBS 24483</strain>
    </source>
</reference>
<evidence type="ECO:0000313" key="4">
    <source>
        <dbReference type="Proteomes" id="UP001391051"/>
    </source>
</evidence>
<dbReference type="SUPFAM" id="SSF50685">
    <property type="entry name" value="Barwin-like endoglucanases"/>
    <property type="match status" value="1"/>
</dbReference>
<dbReference type="InterPro" id="IPR036749">
    <property type="entry name" value="Expansin_CBD_sf"/>
</dbReference>
<dbReference type="EMBL" id="JAQQWE010000003">
    <property type="protein sequence ID" value="KAK7959726.1"/>
    <property type="molecule type" value="Genomic_DNA"/>
</dbReference>